<comment type="caution">
    <text evidence="3">The sequence shown here is derived from an EMBL/GenBank/DDBJ whole genome shotgun (WGS) entry which is preliminary data.</text>
</comment>
<evidence type="ECO:0000313" key="3">
    <source>
        <dbReference type="EMBL" id="KAJ3750785.1"/>
    </source>
</evidence>
<evidence type="ECO:0000313" key="4">
    <source>
        <dbReference type="Proteomes" id="UP001142393"/>
    </source>
</evidence>
<feature type="compositionally biased region" description="Basic and acidic residues" evidence="2">
    <location>
        <begin position="43"/>
        <end position="93"/>
    </location>
</feature>
<feature type="region of interest" description="Disordered" evidence="2">
    <location>
        <begin position="314"/>
        <end position="356"/>
    </location>
</feature>
<dbReference type="Proteomes" id="UP001142393">
    <property type="component" value="Unassembled WGS sequence"/>
</dbReference>
<gene>
    <name evidence="3" type="ORF">DFH05DRAFT_1566676</name>
</gene>
<evidence type="ECO:0000256" key="2">
    <source>
        <dbReference type="SAM" id="MobiDB-lite"/>
    </source>
</evidence>
<protein>
    <recommendedName>
        <fullName evidence="5">C3H1-type domain-containing protein</fullName>
    </recommendedName>
</protein>
<evidence type="ECO:0000256" key="1">
    <source>
        <dbReference type="SAM" id="Coils"/>
    </source>
</evidence>
<reference evidence="3 4" key="1">
    <citation type="journal article" date="2023" name="Proc. Natl. Acad. Sci. U.S.A.">
        <title>A global phylogenomic analysis of the shiitake genus Lentinula.</title>
        <authorList>
            <person name="Sierra-Patev S."/>
            <person name="Min B."/>
            <person name="Naranjo-Ortiz M."/>
            <person name="Looney B."/>
            <person name="Konkel Z."/>
            <person name="Slot J.C."/>
            <person name="Sakamoto Y."/>
            <person name="Steenwyk J.L."/>
            <person name="Rokas A."/>
            <person name="Carro J."/>
            <person name="Camarero S."/>
            <person name="Ferreira P."/>
            <person name="Molpeceres G."/>
            <person name="Ruiz-Duenas F.J."/>
            <person name="Serrano A."/>
            <person name="Henrissat B."/>
            <person name="Drula E."/>
            <person name="Hughes K.W."/>
            <person name="Mata J.L."/>
            <person name="Ishikawa N.K."/>
            <person name="Vargas-Isla R."/>
            <person name="Ushijima S."/>
            <person name="Smith C.A."/>
            <person name="Donoghue J."/>
            <person name="Ahrendt S."/>
            <person name="Andreopoulos W."/>
            <person name="He G."/>
            <person name="LaButti K."/>
            <person name="Lipzen A."/>
            <person name="Ng V."/>
            <person name="Riley R."/>
            <person name="Sandor L."/>
            <person name="Barry K."/>
            <person name="Martinez A.T."/>
            <person name="Xiao Y."/>
            <person name="Gibbons J.G."/>
            <person name="Terashima K."/>
            <person name="Grigoriev I.V."/>
            <person name="Hibbett D."/>
        </authorList>
    </citation>
    <scope>NUCLEOTIDE SEQUENCE [LARGE SCALE GENOMIC DNA]</scope>
    <source>
        <strain evidence="3 4">TFB7810</strain>
    </source>
</reference>
<dbReference type="EMBL" id="JANVFU010000001">
    <property type="protein sequence ID" value="KAJ3750785.1"/>
    <property type="molecule type" value="Genomic_DNA"/>
</dbReference>
<keyword evidence="4" id="KW-1185">Reference proteome</keyword>
<organism evidence="3 4">
    <name type="scientific">Lentinula detonsa</name>
    <dbReference type="NCBI Taxonomy" id="2804962"/>
    <lineage>
        <taxon>Eukaryota</taxon>
        <taxon>Fungi</taxon>
        <taxon>Dikarya</taxon>
        <taxon>Basidiomycota</taxon>
        <taxon>Agaricomycotina</taxon>
        <taxon>Agaricomycetes</taxon>
        <taxon>Agaricomycetidae</taxon>
        <taxon>Agaricales</taxon>
        <taxon>Marasmiineae</taxon>
        <taxon>Omphalotaceae</taxon>
        <taxon>Lentinula</taxon>
    </lineage>
</organism>
<feature type="compositionally biased region" description="Polar residues" evidence="2">
    <location>
        <begin position="152"/>
        <end position="163"/>
    </location>
</feature>
<feature type="compositionally biased region" description="Low complexity" evidence="2">
    <location>
        <begin position="274"/>
        <end position="286"/>
    </location>
</feature>
<feature type="region of interest" description="Disordered" evidence="2">
    <location>
        <begin position="152"/>
        <end position="290"/>
    </location>
</feature>
<keyword evidence="1" id="KW-0175">Coiled coil</keyword>
<feature type="compositionally biased region" description="Polar residues" evidence="2">
    <location>
        <begin position="112"/>
        <end position="124"/>
    </location>
</feature>
<feature type="compositionally biased region" description="Basic and acidic residues" evidence="2">
    <location>
        <begin position="228"/>
        <end position="237"/>
    </location>
</feature>
<accession>A0A9W8PBM5</accession>
<feature type="coiled-coil region" evidence="1">
    <location>
        <begin position="579"/>
        <end position="667"/>
    </location>
</feature>
<name>A0A9W8PBM5_9AGAR</name>
<sequence>MTSKVKCRFFDQKTGKRIGTGCLRPDCYFVHPSDRGWNSAKSSDYRAESEIKDKQMERDRGRDRDRGGGRNRERQREWDRDRDGHSRARDRTPESSSSRYSSKDAAWGRLQGSKSFDLPNNSGLLTRKRSDSRLRASTSDLGWGYNDITSNHGIDSVSSNNNDAIALGWGSENGAGQNSNEKKEGEGGSGSRGWGTGKTSGWGPAEQGSWDATTAESRKSTEISSSALDKRKGKERSPPAVFSYPPPPPPINSWNASSSLKRPSVARKASAERSPSPFTPSTSTTPNVFFPAFSREPARKTSAVAAKLIPNAPQAFKQRVSGQSPREDSGGRISSPTPVADVKNSDPLPRSTSPAITERTSISVSFSRKTLKSRRVRKLLGLFDHAVKKEVERRTVAKKYERWKKIQESPQYGRVRLNGLKKLDHIRSQLKKRRDKLPEKIKSEIKAIVSMIEPSSSATSSPALGNVDMNELTARVRARLDELNTYIFHLKGILEDQQKAEEVIKDTIKVKEVKEQEAATAVAASRAEDINRGTTLEDLKTRISELEIKSCEIVDAQEEDRARFLSPEFIEESLETEEEDSFLDELEDLEEHIKEAGDQVSKQGMDIGKLLGSEHQEQEDALQGKSDRIVKLKKELELKVAALDQAAITRRENIDELSNQIQNLHNRPKPPYSYSQHLLPFVERIVIRIVHQELKPIILELRATTKLQVQVRLQLISEAVEQAIKPIILTAAEIVRRSNALASTRGAADHATVA</sequence>
<proteinExistence type="predicted"/>
<dbReference type="AlphaFoldDB" id="A0A9W8PBM5"/>
<feature type="compositionally biased region" description="Gly residues" evidence="2">
    <location>
        <begin position="187"/>
        <end position="200"/>
    </location>
</feature>
<feature type="region of interest" description="Disordered" evidence="2">
    <location>
        <begin position="30"/>
        <end position="133"/>
    </location>
</feature>
<evidence type="ECO:0008006" key="5">
    <source>
        <dbReference type="Google" id="ProtNLM"/>
    </source>
</evidence>